<dbReference type="Proteomes" id="UP000246464">
    <property type="component" value="Chromosome 8"/>
</dbReference>
<reference evidence="2 3" key="1">
    <citation type="submission" date="2017-12" db="EMBL/GenBank/DDBJ databases">
        <title>Integrating genomic resources of turbot (Scophthalmus maximus) in depth evaluation of genetic and physical mapping variation across individuals.</title>
        <authorList>
            <person name="Martinez P."/>
        </authorList>
    </citation>
    <scope>NUCLEOTIDE SEQUENCE [LARGE SCALE GENOMIC DNA]</scope>
</reference>
<name>A0A2U9BPT3_SCOMX</name>
<protein>
    <submittedName>
        <fullName evidence="2">Putative transmembrane channel-like protein 5</fullName>
    </submittedName>
</protein>
<proteinExistence type="predicted"/>
<evidence type="ECO:0000313" key="2">
    <source>
        <dbReference type="EMBL" id="AWP06175.1"/>
    </source>
</evidence>
<dbReference type="AlphaFoldDB" id="A0A2U9BPT3"/>
<dbReference type="EMBL" id="CP026250">
    <property type="protein sequence ID" value="AWP06175.1"/>
    <property type="molecule type" value="Genomic_DNA"/>
</dbReference>
<keyword evidence="2" id="KW-0472">Membrane</keyword>
<evidence type="ECO:0000256" key="1">
    <source>
        <dbReference type="SAM" id="MobiDB-lite"/>
    </source>
</evidence>
<feature type="compositionally biased region" description="Basic and acidic residues" evidence="1">
    <location>
        <begin position="91"/>
        <end position="106"/>
    </location>
</feature>
<accession>A0A2U9BPT3</accession>
<feature type="region of interest" description="Disordered" evidence="1">
    <location>
        <begin position="76"/>
        <end position="118"/>
    </location>
</feature>
<sequence length="163" mass="18395">MQKCELLTGPRLSGQVGRVQSVVSSYSIPKWEASFTSRKANVEVLTNLSSLRTFKEDCLTDSLFCDSSKIYSGATRKTRYSSKSNHTNPYAREDPTWRGDRAETHNRSAGQTTGGDDAMARVSWRGWQGESWRGIESIPMGLISTRPGSPSWRHDLSEWRIYL</sequence>
<organism evidence="2 3">
    <name type="scientific">Scophthalmus maximus</name>
    <name type="common">Turbot</name>
    <name type="synonym">Psetta maxima</name>
    <dbReference type="NCBI Taxonomy" id="52904"/>
    <lineage>
        <taxon>Eukaryota</taxon>
        <taxon>Metazoa</taxon>
        <taxon>Chordata</taxon>
        <taxon>Craniata</taxon>
        <taxon>Vertebrata</taxon>
        <taxon>Euteleostomi</taxon>
        <taxon>Actinopterygii</taxon>
        <taxon>Neopterygii</taxon>
        <taxon>Teleostei</taxon>
        <taxon>Neoteleostei</taxon>
        <taxon>Acanthomorphata</taxon>
        <taxon>Carangaria</taxon>
        <taxon>Pleuronectiformes</taxon>
        <taxon>Pleuronectoidei</taxon>
        <taxon>Scophthalmidae</taxon>
        <taxon>Scophthalmus</taxon>
    </lineage>
</organism>
<keyword evidence="3" id="KW-1185">Reference proteome</keyword>
<keyword evidence="2" id="KW-0812">Transmembrane</keyword>
<evidence type="ECO:0000313" key="3">
    <source>
        <dbReference type="Proteomes" id="UP000246464"/>
    </source>
</evidence>
<gene>
    <name evidence="2" type="ORF">SMAX5B_001885</name>
</gene>